<dbReference type="InterPro" id="IPR001117">
    <property type="entry name" value="Cu-oxidase_2nd"/>
</dbReference>
<gene>
    <name evidence="12" type="ORF">FALBO_12019</name>
</gene>
<feature type="domain" description="Plastocyanin-like" evidence="10">
    <location>
        <begin position="488"/>
        <end position="607"/>
    </location>
</feature>
<reference evidence="12 13" key="1">
    <citation type="submission" date="2020-01" db="EMBL/GenBank/DDBJ databases">
        <title>Identification and distribution of gene clusters putatively required for synthesis of sphingolipid metabolism inhibitors in phylogenetically diverse species of the filamentous fungus Fusarium.</title>
        <authorList>
            <person name="Kim H.-S."/>
            <person name="Busman M."/>
            <person name="Brown D.W."/>
            <person name="Divon H."/>
            <person name="Uhlig S."/>
            <person name="Proctor R.H."/>
        </authorList>
    </citation>
    <scope>NUCLEOTIDE SEQUENCE [LARGE SCALE GENOMIC DNA]</scope>
    <source>
        <strain evidence="12 13">NRRL 20459</strain>
    </source>
</reference>
<dbReference type="Pfam" id="PF07731">
    <property type="entry name" value="Cu-oxidase_2"/>
    <property type="match status" value="1"/>
</dbReference>
<keyword evidence="6" id="KW-0186">Copper</keyword>
<dbReference type="InterPro" id="IPR011707">
    <property type="entry name" value="Cu-oxidase-like_N"/>
</dbReference>
<dbReference type="Pfam" id="PF00394">
    <property type="entry name" value="Cu-oxidase"/>
    <property type="match status" value="1"/>
</dbReference>
<evidence type="ECO:0000259" key="10">
    <source>
        <dbReference type="Pfam" id="PF07731"/>
    </source>
</evidence>
<feature type="signal peptide" evidence="8">
    <location>
        <begin position="1"/>
        <end position="21"/>
    </location>
</feature>
<feature type="domain" description="Plastocyanin-like" evidence="11">
    <location>
        <begin position="33"/>
        <end position="146"/>
    </location>
</feature>
<keyword evidence="7" id="KW-0325">Glycoprotein</keyword>
<evidence type="ECO:0000256" key="1">
    <source>
        <dbReference type="ARBA" id="ARBA00010609"/>
    </source>
</evidence>
<accession>A0A8H4P8D9</accession>
<dbReference type="PANTHER" id="PTHR11709:SF488">
    <property type="entry name" value="LACCASE-RELATED"/>
    <property type="match status" value="1"/>
</dbReference>
<dbReference type="InterPro" id="IPR045087">
    <property type="entry name" value="Cu-oxidase_fam"/>
</dbReference>
<dbReference type="InterPro" id="IPR002355">
    <property type="entry name" value="Cu_oxidase_Cu_BS"/>
</dbReference>
<dbReference type="SUPFAM" id="SSF49503">
    <property type="entry name" value="Cupredoxins"/>
    <property type="match status" value="3"/>
</dbReference>
<protein>
    <submittedName>
        <fullName evidence="12">Multicopper oxidase</fullName>
    </submittedName>
</protein>
<dbReference type="EMBL" id="JAADYS010001767">
    <property type="protein sequence ID" value="KAF4461193.1"/>
    <property type="molecule type" value="Genomic_DNA"/>
</dbReference>
<dbReference type="Proteomes" id="UP000554235">
    <property type="component" value="Unassembled WGS sequence"/>
</dbReference>
<keyword evidence="5" id="KW-0560">Oxidoreductase</keyword>
<dbReference type="PANTHER" id="PTHR11709">
    <property type="entry name" value="MULTI-COPPER OXIDASE"/>
    <property type="match status" value="1"/>
</dbReference>
<keyword evidence="3 8" id="KW-0732">Signal</keyword>
<evidence type="ECO:0000256" key="2">
    <source>
        <dbReference type="ARBA" id="ARBA00022723"/>
    </source>
</evidence>
<dbReference type="Gene3D" id="2.60.40.420">
    <property type="entry name" value="Cupredoxins - blue copper proteins"/>
    <property type="match status" value="3"/>
</dbReference>
<dbReference type="InterPro" id="IPR011706">
    <property type="entry name" value="Cu-oxidase_C"/>
</dbReference>
<dbReference type="GO" id="GO:0016491">
    <property type="term" value="F:oxidoreductase activity"/>
    <property type="evidence" value="ECO:0007669"/>
    <property type="project" value="UniProtKB-KW"/>
</dbReference>
<evidence type="ECO:0000256" key="3">
    <source>
        <dbReference type="ARBA" id="ARBA00022729"/>
    </source>
</evidence>
<dbReference type="CDD" id="cd13850">
    <property type="entry name" value="CuRO_1_Abr2_like"/>
    <property type="match status" value="1"/>
</dbReference>
<dbReference type="CDD" id="cd13898">
    <property type="entry name" value="CuRO_3_Abr2_like"/>
    <property type="match status" value="1"/>
</dbReference>
<dbReference type="AlphaFoldDB" id="A0A8H4P8D9"/>
<evidence type="ECO:0000259" key="9">
    <source>
        <dbReference type="Pfam" id="PF00394"/>
    </source>
</evidence>
<evidence type="ECO:0000256" key="7">
    <source>
        <dbReference type="ARBA" id="ARBA00023180"/>
    </source>
</evidence>
<dbReference type="PROSITE" id="PS00080">
    <property type="entry name" value="MULTICOPPER_OXIDASE2"/>
    <property type="match status" value="1"/>
</dbReference>
<dbReference type="InterPro" id="IPR008972">
    <property type="entry name" value="Cupredoxin"/>
</dbReference>
<feature type="chain" id="PRO_5034292844" evidence="8">
    <location>
        <begin position="22"/>
        <end position="627"/>
    </location>
</feature>
<name>A0A8H4P8D9_9HYPO</name>
<comment type="caution">
    <text evidence="12">The sequence shown here is derived from an EMBL/GenBank/DDBJ whole genome shotgun (WGS) entry which is preliminary data.</text>
</comment>
<organism evidence="12 13">
    <name type="scientific">Fusarium albosuccineum</name>
    <dbReference type="NCBI Taxonomy" id="1237068"/>
    <lineage>
        <taxon>Eukaryota</taxon>
        <taxon>Fungi</taxon>
        <taxon>Dikarya</taxon>
        <taxon>Ascomycota</taxon>
        <taxon>Pezizomycotina</taxon>
        <taxon>Sordariomycetes</taxon>
        <taxon>Hypocreomycetidae</taxon>
        <taxon>Hypocreales</taxon>
        <taxon>Nectriaceae</taxon>
        <taxon>Fusarium</taxon>
        <taxon>Fusarium decemcellulare species complex</taxon>
    </lineage>
</organism>
<keyword evidence="13" id="KW-1185">Reference proteome</keyword>
<evidence type="ECO:0000259" key="11">
    <source>
        <dbReference type="Pfam" id="PF07732"/>
    </source>
</evidence>
<dbReference type="GO" id="GO:0005507">
    <property type="term" value="F:copper ion binding"/>
    <property type="evidence" value="ECO:0007669"/>
    <property type="project" value="InterPro"/>
</dbReference>
<sequence>MLLFHPLLVPLFLLLGPLTSAKKYEKVFELTLTWESYAPDGFERDMTLVNGQFPGPLLELTEGDDVRVNVHNEMPFNTTIHFHGIEMLHTPWSDGVPGLTQVPIPPGSNFSHRWTATQHGSHWYHAHIGGQLHDGLYGPIIIHPRENREKPFSLIPSDPASIQAMENAERRTKTVVLSDLRHVTSDEARDIASKANMELTCCDSILVNGKGSSRCRRPREIDELVTPEQQAILEASNATMTDKGQVMTSSRRPILPSTTNLFYRCLPPEVLARGVGNLAAIPNGIYRGCEDSDGSEAVITFEKSPCQAETWISLDLIGAFGILSSLISIDGLSMWVYAVDGDYVVPQQVEAIPLSIGDRYSVLIKPDKVGNYTLRVVSASAVQILSGYATLSIRQGYGGSDKSNDAAVPTQYIRDNGIPTSPEVAIFNESLAKPFPPSPIPREADALYKLEMQPVGSSLYWAIDNTPLHPAQYEHLESPIFFDRHAAHALSNVTITTKSGQWVDLVFTSKVFPMPPHPLHKHGNKLRLLGKGTGKWVWHSVAEAAAAMPEAFNLVDPPRRDAFSSPNALNEPVWVAVRYHVVNPGPWLLHCHILTHSEGGMSFVILDGIDDWPEAPDYYVQLGRKGE</sequence>
<dbReference type="OrthoDB" id="2121828at2759"/>
<evidence type="ECO:0000256" key="5">
    <source>
        <dbReference type="ARBA" id="ARBA00023002"/>
    </source>
</evidence>
<dbReference type="Pfam" id="PF07732">
    <property type="entry name" value="Cu-oxidase_3"/>
    <property type="match status" value="1"/>
</dbReference>
<proteinExistence type="inferred from homology"/>
<evidence type="ECO:0000313" key="12">
    <source>
        <dbReference type="EMBL" id="KAF4461193.1"/>
    </source>
</evidence>
<feature type="domain" description="Plastocyanin-like" evidence="9">
    <location>
        <begin position="327"/>
        <end position="377"/>
    </location>
</feature>
<comment type="similarity">
    <text evidence="1">Belongs to the multicopper oxidase family.</text>
</comment>
<evidence type="ECO:0000256" key="8">
    <source>
        <dbReference type="SAM" id="SignalP"/>
    </source>
</evidence>
<keyword evidence="2" id="KW-0479">Metal-binding</keyword>
<evidence type="ECO:0000313" key="13">
    <source>
        <dbReference type="Proteomes" id="UP000554235"/>
    </source>
</evidence>
<evidence type="ECO:0000256" key="4">
    <source>
        <dbReference type="ARBA" id="ARBA00022737"/>
    </source>
</evidence>
<dbReference type="FunFam" id="2.60.40.420:FF:000036">
    <property type="entry name" value="L-ascorbate oxidase"/>
    <property type="match status" value="1"/>
</dbReference>
<keyword evidence="4" id="KW-0677">Repeat</keyword>
<evidence type="ECO:0000256" key="6">
    <source>
        <dbReference type="ARBA" id="ARBA00023008"/>
    </source>
</evidence>